<evidence type="ECO:0000313" key="3">
    <source>
        <dbReference type="Proteomes" id="UP001476950"/>
    </source>
</evidence>
<dbReference type="EMBL" id="JAMPLM010000025">
    <property type="protein sequence ID" value="MEP1060987.1"/>
    <property type="molecule type" value="Genomic_DNA"/>
</dbReference>
<reference evidence="2 3" key="1">
    <citation type="submission" date="2022-04" db="EMBL/GenBank/DDBJ databases">
        <title>Positive selection, recombination, and allopatry shape intraspecific diversity of widespread and dominant cyanobacteria.</title>
        <authorList>
            <person name="Wei J."/>
            <person name="Shu W."/>
            <person name="Hu C."/>
        </authorList>
    </citation>
    <scope>NUCLEOTIDE SEQUENCE [LARGE SCALE GENOMIC DNA]</scope>
    <source>
        <strain evidence="2 3">AS-A4</strain>
    </source>
</reference>
<sequence length="145" mass="15612">MRLSKIDLSKLAAISHDDGYLGLVIDQGDSLDVIEIPAPVAAYEGLQQLDAIIASDCPALAAAVDFNHLSGVKQTAHMQPINSAMANAVGYDPNRHLLQIEFKGGSMYQYEDVDAATWGALQASGSAGRFFNHCIKGQYRSCRVE</sequence>
<evidence type="ECO:0000313" key="2">
    <source>
        <dbReference type="EMBL" id="MEP1060987.1"/>
    </source>
</evidence>
<organism evidence="2 3">
    <name type="scientific">Stenomitos frigidus AS-A4</name>
    <dbReference type="NCBI Taxonomy" id="2933935"/>
    <lineage>
        <taxon>Bacteria</taxon>
        <taxon>Bacillati</taxon>
        <taxon>Cyanobacteriota</taxon>
        <taxon>Cyanophyceae</taxon>
        <taxon>Leptolyngbyales</taxon>
        <taxon>Leptolyngbyaceae</taxon>
        <taxon>Stenomitos</taxon>
    </lineage>
</organism>
<feature type="domain" description="KTSC" evidence="1">
    <location>
        <begin position="82"/>
        <end position="139"/>
    </location>
</feature>
<comment type="caution">
    <text evidence="2">The sequence shown here is derived from an EMBL/GenBank/DDBJ whole genome shotgun (WGS) entry which is preliminary data.</text>
</comment>
<dbReference type="Pfam" id="PF13619">
    <property type="entry name" value="KTSC"/>
    <property type="match status" value="1"/>
</dbReference>
<dbReference type="InterPro" id="IPR025309">
    <property type="entry name" value="KTSC_dom"/>
</dbReference>
<name>A0ABV0KP33_9CYAN</name>
<accession>A0ABV0KP33</accession>
<keyword evidence="3" id="KW-1185">Reference proteome</keyword>
<protein>
    <submittedName>
        <fullName evidence="2">KTSC domain-containing protein</fullName>
    </submittedName>
</protein>
<dbReference type="Proteomes" id="UP001476950">
    <property type="component" value="Unassembled WGS sequence"/>
</dbReference>
<proteinExistence type="predicted"/>
<dbReference type="RefSeq" id="WP_190447094.1">
    <property type="nucleotide sequence ID" value="NZ_JAMPLM010000025.1"/>
</dbReference>
<gene>
    <name evidence="2" type="ORF">NDI38_21370</name>
</gene>
<evidence type="ECO:0000259" key="1">
    <source>
        <dbReference type="Pfam" id="PF13619"/>
    </source>
</evidence>